<dbReference type="InterPro" id="IPR033985">
    <property type="entry name" value="SusD-like_N"/>
</dbReference>
<dbReference type="Pfam" id="PF07980">
    <property type="entry name" value="SusD_RagB"/>
    <property type="match status" value="1"/>
</dbReference>
<keyword evidence="5" id="KW-0998">Cell outer membrane</keyword>
<feature type="domain" description="SusD-like N-terminal" evidence="7">
    <location>
        <begin position="18"/>
        <end position="230"/>
    </location>
</feature>
<evidence type="ECO:0000313" key="9">
    <source>
        <dbReference type="Proteomes" id="UP000605676"/>
    </source>
</evidence>
<dbReference type="Proteomes" id="UP000605676">
    <property type="component" value="Unassembled WGS sequence"/>
</dbReference>
<comment type="caution">
    <text evidence="8">The sequence shown here is derived from an EMBL/GenBank/DDBJ whole genome shotgun (WGS) entry which is preliminary data.</text>
</comment>
<protein>
    <submittedName>
        <fullName evidence="8">RagB/SusD family nutrient uptake outer membrane protein</fullName>
    </submittedName>
</protein>
<comment type="subcellular location">
    <subcellularLocation>
        <location evidence="1">Cell outer membrane</location>
    </subcellularLocation>
</comment>
<evidence type="ECO:0000313" key="8">
    <source>
        <dbReference type="EMBL" id="MBK3519165.1"/>
    </source>
</evidence>
<dbReference type="RefSeq" id="WP_200466386.1">
    <property type="nucleotide sequence ID" value="NZ_JAENRR010000055.1"/>
</dbReference>
<keyword evidence="4" id="KW-0472">Membrane</keyword>
<dbReference type="Pfam" id="PF14322">
    <property type="entry name" value="SusD-like_3"/>
    <property type="match status" value="1"/>
</dbReference>
<evidence type="ECO:0000256" key="1">
    <source>
        <dbReference type="ARBA" id="ARBA00004442"/>
    </source>
</evidence>
<evidence type="ECO:0000259" key="7">
    <source>
        <dbReference type="Pfam" id="PF14322"/>
    </source>
</evidence>
<dbReference type="SUPFAM" id="SSF48452">
    <property type="entry name" value="TPR-like"/>
    <property type="match status" value="1"/>
</dbReference>
<feature type="domain" description="RagB/SusD" evidence="6">
    <location>
        <begin position="346"/>
        <end position="642"/>
    </location>
</feature>
<dbReference type="InterPro" id="IPR011990">
    <property type="entry name" value="TPR-like_helical_dom_sf"/>
</dbReference>
<reference evidence="8 9" key="1">
    <citation type="submission" date="2021-01" db="EMBL/GenBank/DDBJ databases">
        <title>Carboxyliciviraga sp.nov., isolated from coastal sediments.</title>
        <authorList>
            <person name="Lu D."/>
            <person name="Zhang T."/>
        </authorList>
    </citation>
    <scope>NUCLEOTIDE SEQUENCE [LARGE SCALE GENOMIC DNA]</scope>
    <source>
        <strain evidence="8 9">N1Y132</strain>
    </source>
</reference>
<dbReference type="PROSITE" id="PS51257">
    <property type="entry name" value="PROKAR_LIPOPROTEIN"/>
    <property type="match status" value="1"/>
</dbReference>
<dbReference type="InterPro" id="IPR012944">
    <property type="entry name" value="SusD_RagB_dom"/>
</dbReference>
<evidence type="ECO:0000259" key="6">
    <source>
        <dbReference type="Pfam" id="PF07980"/>
    </source>
</evidence>
<evidence type="ECO:0000256" key="5">
    <source>
        <dbReference type="ARBA" id="ARBA00023237"/>
    </source>
</evidence>
<gene>
    <name evidence="8" type="ORF">JIV24_17585</name>
</gene>
<keyword evidence="3" id="KW-0732">Signal</keyword>
<proteinExistence type="inferred from homology"/>
<dbReference type="Gene3D" id="1.25.40.390">
    <property type="match status" value="1"/>
</dbReference>
<comment type="similarity">
    <text evidence="2">Belongs to the SusD family.</text>
</comment>
<evidence type="ECO:0000256" key="3">
    <source>
        <dbReference type="ARBA" id="ARBA00022729"/>
    </source>
</evidence>
<accession>A0ABS1HNY3</accession>
<dbReference type="EMBL" id="JAENRR010000055">
    <property type="protein sequence ID" value="MBK3519165.1"/>
    <property type="molecule type" value="Genomic_DNA"/>
</dbReference>
<sequence length="642" mass="74262">MRNYIVIFIALFLAGCSDYLDLVPDNVATIEMAFNTRASAEKYLATCYSYVPEHAHVEQNFALVGGDDIWYYAERDFYMNNQTSLRLAKGMQNATDPYCNYWDGSRGGFNMYESIRDCNIFLDNIKDIPDLDKDERERWVAEVKTLKAFYHFWLFRMYGPIPVVRENIPVNAETEELFVKREPVDQVVSYIVELLDEVIESQHLPEAIISVSDESGRLTQSAAKAIKAKVLVLAASPLFNGNPEYVNFTDKDGVHLFGAGYDPEKWVKAKDACFEAIIAAESAGHSLYSFTKLLPIGDISDTLRHELTLRATITDPYNEELIWGIGPNWTGDLQRWCQPRWTGDHNARFNDTKKSHAPTLNVVEDFYTNNGLPIKEDKNWDYANRFNAIHVKDELATDHRYFIQDDYTTAKMHLYREPRFYASVGFDGGKWFSLETKNDALIPSLNAKAGQFSGKSGEEIYSITGYFTKKLVNYENIIQQSRTVVEGYVFPIVRLSDLYLMYAETLNEVEGQPTNDVYEYVQRVRDKAGLDIGGDLLTTYSTYSKNPQKPLSKEGMREIIHQERLVELAFEGHRFWDLRRWKLAEDYFAKPIRGWNIYGATPEDFYQVKNIFFRDYLMRDYLWPISQNELIRNSNLVQNPGW</sequence>
<organism evidence="8 9">
    <name type="scientific">Carboxylicivirga marina</name>
    <dbReference type="NCBI Taxonomy" id="2800988"/>
    <lineage>
        <taxon>Bacteria</taxon>
        <taxon>Pseudomonadati</taxon>
        <taxon>Bacteroidota</taxon>
        <taxon>Bacteroidia</taxon>
        <taxon>Marinilabiliales</taxon>
        <taxon>Marinilabiliaceae</taxon>
        <taxon>Carboxylicivirga</taxon>
    </lineage>
</organism>
<name>A0ABS1HNY3_9BACT</name>
<evidence type="ECO:0000256" key="4">
    <source>
        <dbReference type="ARBA" id="ARBA00023136"/>
    </source>
</evidence>
<evidence type="ECO:0000256" key="2">
    <source>
        <dbReference type="ARBA" id="ARBA00006275"/>
    </source>
</evidence>
<keyword evidence="9" id="KW-1185">Reference proteome</keyword>